<dbReference type="GO" id="GO:0006915">
    <property type="term" value="P:apoptotic process"/>
    <property type="evidence" value="ECO:0007669"/>
    <property type="project" value="UniProtKB-KW"/>
</dbReference>
<name>A0A8B8EKQ6_CRAVI</name>
<dbReference type="PANTHER" id="PTHR23097">
    <property type="entry name" value="TUMOR NECROSIS FACTOR RECEPTOR SUPERFAMILY MEMBER"/>
    <property type="match status" value="1"/>
</dbReference>
<keyword evidence="2" id="KW-0732">Signal</keyword>
<evidence type="ECO:0000313" key="8">
    <source>
        <dbReference type="Proteomes" id="UP000694844"/>
    </source>
</evidence>
<dbReference type="Proteomes" id="UP000694844">
    <property type="component" value="Chromosome 5"/>
</dbReference>
<keyword evidence="7" id="KW-0472">Membrane</keyword>
<keyword evidence="3" id="KW-0677">Repeat</keyword>
<feature type="compositionally biased region" description="Basic and acidic residues" evidence="6">
    <location>
        <begin position="456"/>
        <end position="465"/>
    </location>
</feature>
<proteinExistence type="predicted"/>
<dbReference type="RefSeq" id="XP_022340504.1">
    <property type="nucleotide sequence ID" value="XM_022484796.1"/>
</dbReference>
<organism evidence="8 9">
    <name type="scientific">Crassostrea virginica</name>
    <name type="common">Eastern oyster</name>
    <dbReference type="NCBI Taxonomy" id="6565"/>
    <lineage>
        <taxon>Eukaryota</taxon>
        <taxon>Metazoa</taxon>
        <taxon>Spiralia</taxon>
        <taxon>Lophotrochozoa</taxon>
        <taxon>Mollusca</taxon>
        <taxon>Bivalvia</taxon>
        <taxon>Autobranchia</taxon>
        <taxon>Pteriomorphia</taxon>
        <taxon>Ostreida</taxon>
        <taxon>Ostreoidea</taxon>
        <taxon>Ostreidae</taxon>
        <taxon>Crassostrea</taxon>
    </lineage>
</organism>
<keyword evidence="1" id="KW-0053">Apoptosis</keyword>
<keyword evidence="8" id="KW-1185">Reference proteome</keyword>
<accession>A0A8B8EKQ6</accession>
<dbReference type="AlphaFoldDB" id="A0A8B8EKQ6"/>
<sequence>MLSLCHGKNIEKYDFCKEFGSNEGKFSSQCSKETTFCPSGHYFEACDKENEARCVQCDSKSYQPDRNGPMDKCKTKTQCDRPNMGYADRGSTVRDAKCRCNPGFHFRKGDHTLCIPNRECPIGYGQTDYGDCENCHQRNMYSDQPDKIQRCQVLRNCEKENRCTKLRSDGTFNNVCDKYPTKDISNCTDPRPMANSHKALTSNGAAPLYAGAAVGAIFFLVVIFFLVMFLLWKRRRAQSKEDALSRDQIESLLERIVTRSEGDEPYSRKGNNVIGLAEIKNEFFNFVISVFLVIAAAFREIEDRIDRQIWKLPQELFREHMQPAMYEVIVEKYKDKDHKYAINGYLQDWREWKGENSEAISHLFKCLRLVEREDIVYEICNKFREGYPEVVMDAEVKLDNGIVKKNSHQITFKEYLKETLCCCCSSKRKKYAEKGEPMETQDSLLSPQEVKAKEAEAEVVDKEKLDEPDDVAPLSPSEAGAIYRERPSPSAPVIDDAGNVHVIIPMNRAYSFPVQASS</sequence>
<evidence type="ECO:0000313" key="9">
    <source>
        <dbReference type="RefSeq" id="XP_022340504.1"/>
    </source>
</evidence>
<gene>
    <name evidence="9" type="primary">LOC111135083</name>
</gene>
<evidence type="ECO:0000256" key="2">
    <source>
        <dbReference type="ARBA" id="ARBA00022729"/>
    </source>
</evidence>
<dbReference type="KEGG" id="cvn:111135083"/>
<feature type="transmembrane region" description="Helical" evidence="7">
    <location>
        <begin position="283"/>
        <end position="301"/>
    </location>
</feature>
<feature type="transmembrane region" description="Helical" evidence="7">
    <location>
        <begin position="208"/>
        <end position="232"/>
    </location>
</feature>
<keyword evidence="7" id="KW-1133">Transmembrane helix</keyword>
<evidence type="ECO:0000256" key="3">
    <source>
        <dbReference type="ARBA" id="ARBA00022737"/>
    </source>
</evidence>
<dbReference type="Gene3D" id="2.10.50.10">
    <property type="entry name" value="Tumor Necrosis Factor Receptor, subunit A, domain 2"/>
    <property type="match status" value="1"/>
</dbReference>
<dbReference type="InterPro" id="IPR052459">
    <property type="entry name" value="TNFRSF_decoy_receptor"/>
</dbReference>
<keyword evidence="5" id="KW-0325">Glycoprotein</keyword>
<reference evidence="9" key="1">
    <citation type="submission" date="2025-08" db="UniProtKB">
        <authorList>
            <consortium name="RefSeq"/>
        </authorList>
    </citation>
    <scope>IDENTIFICATION</scope>
    <source>
        <tissue evidence="9">Whole sample</tissue>
    </source>
</reference>
<keyword evidence="7" id="KW-0812">Transmembrane</keyword>
<keyword evidence="4" id="KW-1015">Disulfide bond</keyword>
<dbReference type="PANTHER" id="PTHR23097:SF181">
    <property type="entry name" value="CASPASE-8-LIKE"/>
    <property type="match status" value="1"/>
</dbReference>
<dbReference type="OrthoDB" id="6157299at2759"/>
<evidence type="ECO:0000256" key="4">
    <source>
        <dbReference type="ARBA" id="ARBA00023157"/>
    </source>
</evidence>
<feature type="region of interest" description="Disordered" evidence="6">
    <location>
        <begin position="456"/>
        <end position="491"/>
    </location>
</feature>
<dbReference type="GeneID" id="111135083"/>
<evidence type="ECO:0000256" key="5">
    <source>
        <dbReference type="ARBA" id="ARBA00023180"/>
    </source>
</evidence>
<evidence type="ECO:0000256" key="7">
    <source>
        <dbReference type="SAM" id="Phobius"/>
    </source>
</evidence>
<evidence type="ECO:0000256" key="1">
    <source>
        <dbReference type="ARBA" id="ARBA00022703"/>
    </source>
</evidence>
<protein>
    <submittedName>
        <fullName evidence="9">Uncharacterized protein LOC111135083 isoform X1</fullName>
    </submittedName>
</protein>
<evidence type="ECO:0000256" key="6">
    <source>
        <dbReference type="SAM" id="MobiDB-lite"/>
    </source>
</evidence>